<evidence type="ECO:0000256" key="3">
    <source>
        <dbReference type="ARBA" id="ARBA00023163"/>
    </source>
</evidence>
<keyword evidence="1" id="KW-0805">Transcription regulation</keyword>
<evidence type="ECO:0000313" key="6">
    <source>
        <dbReference type="Proteomes" id="UP000184038"/>
    </source>
</evidence>
<dbReference type="GO" id="GO:0003677">
    <property type="term" value="F:DNA binding"/>
    <property type="evidence" value="ECO:0007669"/>
    <property type="project" value="UniProtKB-KW"/>
</dbReference>
<evidence type="ECO:0000313" key="5">
    <source>
        <dbReference type="EMBL" id="SHM57306.1"/>
    </source>
</evidence>
<keyword evidence="6" id="KW-1185">Reference proteome</keyword>
<dbReference type="Gene3D" id="1.10.10.10">
    <property type="entry name" value="Winged helix-like DNA-binding domain superfamily/Winged helix DNA-binding domain"/>
    <property type="match status" value="1"/>
</dbReference>
<reference evidence="5 6" key="1">
    <citation type="submission" date="2016-11" db="EMBL/GenBank/DDBJ databases">
        <authorList>
            <person name="Jaros S."/>
            <person name="Januszkiewicz K."/>
            <person name="Wedrychowicz H."/>
        </authorList>
    </citation>
    <scope>NUCLEOTIDE SEQUENCE [LARGE SCALE GENOMIC DNA]</scope>
    <source>
        <strain evidence="5 6">DSM 15930</strain>
    </source>
</reference>
<dbReference type="AlphaFoldDB" id="A0A1M7JW98"/>
<dbReference type="InterPro" id="IPR036390">
    <property type="entry name" value="WH_DNA-bd_sf"/>
</dbReference>
<dbReference type="GO" id="GO:0003700">
    <property type="term" value="F:DNA-binding transcription factor activity"/>
    <property type="evidence" value="ECO:0007669"/>
    <property type="project" value="InterPro"/>
</dbReference>
<evidence type="ECO:0000259" key="4">
    <source>
        <dbReference type="PROSITE" id="PS50949"/>
    </source>
</evidence>
<dbReference type="STRING" id="1120996.SAMN02746066_02452"/>
<gene>
    <name evidence="5" type="ORF">SAMN02746066_02452</name>
</gene>
<dbReference type="PROSITE" id="PS50949">
    <property type="entry name" value="HTH_GNTR"/>
    <property type="match status" value="1"/>
</dbReference>
<name>A0A1M7JW98_9FIRM</name>
<dbReference type="PANTHER" id="PTHR38445:SF7">
    <property type="entry name" value="GNTR-FAMILY TRANSCRIPTIONAL REGULATOR"/>
    <property type="match status" value="1"/>
</dbReference>
<dbReference type="SUPFAM" id="SSF46785">
    <property type="entry name" value="Winged helix' DNA-binding domain"/>
    <property type="match status" value="1"/>
</dbReference>
<dbReference type="InterPro" id="IPR000524">
    <property type="entry name" value="Tscrpt_reg_HTH_GntR"/>
</dbReference>
<dbReference type="Proteomes" id="UP000184038">
    <property type="component" value="Unassembled WGS sequence"/>
</dbReference>
<accession>A0A1M7JW98</accession>
<dbReference type="InterPro" id="IPR036388">
    <property type="entry name" value="WH-like_DNA-bd_sf"/>
</dbReference>
<keyword evidence="2" id="KW-0238">DNA-binding</keyword>
<feature type="domain" description="HTH gntR-type" evidence="4">
    <location>
        <begin position="1"/>
        <end position="41"/>
    </location>
</feature>
<protein>
    <submittedName>
        <fullName evidence="5">Regulatory protein, gntR family</fullName>
    </submittedName>
</protein>
<sequence>MRLLAKELRISVITTKRAYEELERDGLIETITGKGSFVGKQNIAVIREEYLKETEDYLSKAIESARHADLSLKDLTDLLKILYDYE</sequence>
<organism evidence="5 6">
    <name type="scientific">Anaerosporobacter mobilis DSM 15930</name>
    <dbReference type="NCBI Taxonomy" id="1120996"/>
    <lineage>
        <taxon>Bacteria</taxon>
        <taxon>Bacillati</taxon>
        <taxon>Bacillota</taxon>
        <taxon>Clostridia</taxon>
        <taxon>Lachnospirales</taxon>
        <taxon>Lachnospiraceae</taxon>
        <taxon>Anaerosporobacter</taxon>
    </lineage>
</organism>
<evidence type="ECO:0000256" key="2">
    <source>
        <dbReference type="ARBA" id="ARBA00023125"/>
    </source>
</evidence>
<dbReference type="EMBL" id="FRCP01000012">
    <property type="protein sequence ID" value="SHM57306.1"/>
    <property type="molecule type" value="Genomic_DNA"/>
</dbReference>
<keyword evidence="3" id="KW-0804">Transcription</keyword>
<proteinExistence type="predicted"/>
<dbReference type="PANTHER" id="PTHR38445">
    <property type="entry name" value="HTH-TYPE TRANSCRIPTIONAL REPRESSOR YTRA"/>
    <property type="match status" value="1"/>
</dbReference>
<evidence type="ECO:0000256" key="1">
    <source>
        <dbReference type="ARBA" id="ARBA00023015"/>
    </source>
</evidence>